<organism evidence="2 3">
    <name type="scientific">Ignelater luminosus</name>
    <name type="common">Cucubano</name>
    <name type="synonym">Pyrophorus luminosus</name>
    <dbReference type="NCBI Taxonomy" id="2038154"/>
    <lineage>
        <taxon>Eukaryota</taxon>
        <taxon>Metazoa</taxon>
        <taxon>Ecdysozoa</taxon>
        <taxon>Arthropoda</taxon>
        <taxon>Hexapoda</taxon>
        <taxon>Insecta</taxon>
        <taxon>Pterygota</taxon>
        <taxon>Neoptera</taxon>
        <taxon>Endopterygota</taxon>
        <taxon>Coleoptera</taxon>
        <taxon>Polyphaga</taxon>
        <taxon>Elateriformia</taxon>
        <taxon>Elateroidea</taxon>
        <taxon>Elateridae</taxon>
        <taxon>Agrypninae</taxon>
        <taxon>Pyrophorini</taxon>
        <taxon>Ignelater</taxon>
    </lineage>
</organism>
<dbReference type="PANTHER" id="PTHR13742:SF17">
    <property type="entry name" value="RE32990P-RELATED"/>
    <property type="match status" value="1"/>
</dbReference>
<dbReference type="Proteomes" id="UP000801492">
    <property type="component" value="Unassembled WGS sequence"/>
</dbReference>
<evidence type="ECO:0000313" key="3">
    <source>
        <dbReference type="Proteomes" id="UP000801492"/>
    </source>
</evidence>
<dbReference type="GO" id="GO:0000977">
    <property type="term" value="F:RNA polymerase II transcription regulatory region sequence-specific DNA binding"/>
    <property type="evidence" value="ECO:0007669"/>
    <property type="project" value="TreeGrafter"/>
</dbReference>
<protein>
    <recommendedName>
        <fullName evidence="1">Retinoblastoma-associated protein B-box domain-containing protein</fullName>
    </recommendedName>
</protein>
<keyword evidence="3" id="KW-1185">Reference proteome</keyword>
<dbReference type="Pfam" id="PF01857">
    <property type="entry name" value="RB_B"/>
    <property type="match status" value="1"/>
</dbReference>
<feature type="domain" description="Retinoblastoma-associated protein B-box" evidence="1">
    <location>
        <begin position="1"/>
        <end position="60"/>
    </location>
</feature>
<dbReference type="PANTHER" id="PTHR13742">
    <property type="entry name" value="RETINOBLASTOMA-ASSOCIATED PROTEIN RB -RELATED"/>
    <property type="match status" value="1"/>
</dbReference>
<dbReference type="GO" id="GO:0030154">
    <property type="term" value="P:cell differentiation"/>
    <property type="evidence" value="ECO:0007669"/>
    <property type="project" value="TreeGrafter"/>
</dbReference>
<dbReference type="GO" id="GO:0005667">
    <property type="term" value="C:transcription regulator complex"/>
    <property type="evidence" value="ECO:0007669"/>
    <property type="project" value="TreeGrafter"/>
</dbReference>
<dbReference type="InterPro" id="IPR036915">
    <property type="entry name" value="Cyclin-like_sf"/>
</dbReference>
<proteinExistence type="predicted"/>
<dbReference type="GO" id="GO:0000785">
    <property type="term" value="C:chromatin"/>
    <property type="evidence" value="ECO:0007669"/>
    <property type="project" value="TreeGrafter"/>
</dbReference>
<dbReference type="EMBL" id="VTPC01091221">
    <property type="protein sequence ID" value="KAF2879151.1"/>
    <property type="molecule type" value="Genomic_DNA"/>
</dbReference>
<dbReference type="GO" id="GO:0005634">
    <property type="term" value="C:nucleus"/>
    <property type="evidence" value="ECO:0007669"/>
    <property type="project" value="InterPro"/>
</dbReference>
<reference evidence="2" key="1">
    <citation type="submission" date="2019-08" db="EMBL/GenBank/DDBJ databases">
        <title>The genome of the North American firefly Photinus pyralis.</title>
        <authorList>
            <consortium name="Photinus pyralis genome working group"/>
            <person name="Fallon T.R."/>
            <person name="Sander Lower S.E."/>
            <person name="Weng J.-K."/>
        </authorList>
    </citation>
    <scope>NUCLEOTIDE SEQUENCE</scope>
    <source>
        <strain evidence="2">TRF0915ILg1</strain>
        <tissue evidence="2">Whole body</tissue>
    </source>
</reference>
<dbReference type="InterPro" id="IPR002719">
    <property type="entry name" value="RB_B"/>
</dbReference>
<dbReference type="AlphaFoldDB" id="A0A8K0FY44"/>
<evidence type="ECO:0000259" key="1">
    <source>
        <dbReference type="Pfam" id="PF01857"/>
    </source>
</evidence>
<dbReference type="GO" id="GO:2000134">
    <property type="term" value="P:negative regulation of G1/S transition of mitotic cell cycle"/>
    <property type="evidence" value="ECO:0007669"/>
    <property type="project" value="TreeGrafter"/>
</dbReference>
<comment type="caution">
    <text evidence="2">The sequence shown here is derived from an EMBL/GenBank/DDBJ whole genome shotgun (WGS) entry which is preliminary data.</text>
</comment>
<evidence type="ECO:0000313" key="2">
    <source>
        <dbReference type="EMBL" id="KAF2879151.1"/>
    </source>
</evidence>
<dbReference type="GO" id="GO:0006357">
    <property type="term" value="P:regulation of transcription by RNA polymerase II"/>
    <property type="evidence" value="ECO:0007669"/>
    <property type="project" value="InterPro"/>
</dbReference>
<accession>A0A8K0FY44</accession>
<dbReference type="SUPFAM" id="SSF47954">
    <property type="entry name" value="Cyclin-like"/>
    <property type="match status" value="1"/>
</dbReference>
<dbReference type="OrthoDB" id="844594at2759"/>
<gene>
    <name evidence="2" type="ORF">ILUMI_27024</name>
</gene>
<dbReference type="InterPro" id="IPR028309">
    <property type="entry name" value="RB_fam"/>
</dbReference>
<dbReference type="Gene3D" id="1.10.472.10">
    <property type="entry name" value="Cyclin-like"/>
    <property type="match status" value="1"/>
</dbReference>
<sequence length="179" mass="20184">MEHYRVQPQASSHIYRNVLITRNDSNSSENSQAANKNLTESEKRGDLISFYNTVYVQAMRSFALQFSSSSSQNANITLSPLPLLVNNNLASPRCQITNNLFIMPYDTPTTNGVNKGKTLEYHFSRSPSKDLEKINNAINKSIVSKRLLGDEDEGDIPNKRFVSKKMQSLVEARLSHNTE</sequence>
<name>A0A8K0FY44_IGNLU</name>